<protein>
    <submittedName>
        <fullName evidence="2">Uncharacterized protein</fullName>
    </submittedName>
</protein>
<keyword evidence="3" id="KW-1185">Reference proteome</keyword>
<evidence type="ECO:0000256" key="1">
    <source>
        <dbReference type="SAM" id="MobiDB-lite"/>
    </source>
</evidence>
<proteinExistence type="predicted"/>
<dbReference type="AlphaFoldDB" id="A0A2I0K5L7"/>
<evidence type="ECO:0000313" key="2">
    <source>
        <dbReference type="EMBL" id="PKI63443.1"/>
    </source>
</evidence>
<dbReference type="Proteomes" id="UP000233551">
    <property type="component" value="Unassembled WGS sequence"/>
</dbReference>
<name>A0A2I0K5L7_PUNGR</name>
<feature type="compositionally biased region" description="Polar residues" evidence="1">
    <location>
        <begin position="64"/>
        <end position="73"/>
    </location>
</feature>
<sequence>MRSDRTPTPFDVDGHPTCCRQLSLGRWWLTGPSHASLSHSLLTPYEPFYDLTFSEGRRDMGASARTTTPSSPLRHSHPLVSSRHSVVASTAAAATPCSLPCGLDTSFPHSISVCYCPTTPYYLPHGLDASLPRSLSPSRLATAATAPCSHPHDLDASCRSLAPYRPVVVAAAPFPPSPA</sequence>
<accession>A0A2I0K5L7</accession>
<evidence type="ECO:0000313" key="3">
    <source>
        <dbReference type="Proteomes" id="UP000233551"/>
    </source>
</evidence>
<dbReference type="EMBL" id="PGOL01000888">
    <property type="protein sequence ID" value="PKI63443.1"/>
    <property type="molecule type" value="Genomic_DNA"/>
</dbReference>
<feature type="region of interest" description="Disordered" evidence="1">
    <location>
        <begin position="60"/>
        <end position="79"/>
    </location>
</feature>
<organism evidence="2 3">
    <name type="scientific">Punica granatum</name>
    <name type="common">Pomegranate</name>
    <dbReference type="NCBI Taxonomy" id="22663"/>
    <lineage>
        <taxon>Eukaryota</taxon>
        <taxon>Viridiplantae</taxon>
        <taxon>Streptophyta</taxon>
        <taxon>Embryophyta</taxon>
        <taxon>Tracheophyta</taxon>
        <taxon>Spermatophyta</taxon>
        <taxon>Magnoliopsida</taxon>
        <taxon>eudicotyledons</taxon>
        <taxon>Gunneridae</taxon>
        <taxon>Pentapetalae</taxon>
        <taxon>rosids</taxon>
        <taxon>malvids</taxon>
        <taxon>Myrtales</taxon>
        <taxon>Lythraceae</taxon>
        <taxon>Punica</taxon>
    </lineage>
</organism>
<gene>
    <name evidence="2" type="ORF">CRG98_016110</name>
</gene>
<comment type="caution">
    <text evidence="2">The sequence shown here is derived from an EMBL/GenBank/DDBJ whole genome shotgun (WGS) entry which is preliminary data.</text>
</comment>
<reference evidence="2 3" key="1">
    <citation type="submission" date="2017-11" db="EMBL/GenBank/DDBJ databases">
        <title>De-novo sequencing of pomegranate (Punica granatum L.) genome.</title>
        <authorList>
            <person name="Akparov Z."/>
            <person name="Amiraslanov A."/>
            <person name="Hajiyeva S."/>
            <person name="Abbasov M."/>
            <person name="Kaur K."/>
            <person name="Hamwieh A."/>
            <person name="Solovyev V."/>
            <person name="Salamov A."/>
            <person name="Braich B."/>
            <person name="Kosarev P."/>
            <person name="Mahmoud A."/>
            <person name="Hajiyev E."/>
            <person name="Babayeva S."/>
            <person name="Izzatullayeva V."/>
            <person name="Mammadov A."/>
            <person name="Mammadov A."/>
            <person name="Sharifova S."/>
            <person name="Ojaghi J."/>
            <person name="Eynullazada K."/>
            <person name="Bayramov B."/>
            <person name="Abdulazimova A."/>
            <person name="Shahmuradov I."/>
        </authorList>
    </citation>
    <scope>NUCLEOTIDE SEQUENCE [LARGE SCALE GENOMIC DNA]</scope>
    <source>
        <strain evidence="3">cv. AG2017</strain>
        <tissue evidence="2">Leaf</tissue>
    </source>
</reference>